<name>Q8EW24_MALP2</name>
<reference evidence="3 4" key="1">
    <citation type="journal article" date="2002" name="Nucleic Acids Res.">
        <title>The complete genomic sequence of Mycoplasma penetrans, an intracellular bacterial pathogen in humans.</title>
        <authorList>
            <person name="Sasaki Y."/>
            <person name="Ishikawa J."/>
            <person name="Yamashita A."/>
            <person name="Oshima K."/>
            <person name="Kenri T."/>
            <person name="Furuya K."/>
            <person name="Yoshino C."/>
            <person name="Horino A."/>
            <person name="Shiba T."/>
            <person name="Sasaki T."/>
            <person name="Hattori M."/>
        </authorList>
    </citation>
    <scope>NUCLEOTIDE SEQUENCE [LARGE SCALE GENOMIC DNA]</scope>
    <source>
        <strain evidence="3 4">HF-2</strain>
    </source>
</reference>
<keyword evidence="2" id="KW-0472">Membrane</keyword>
<dbReference type="Proteomes" id="UP000002522">
    <property type="component" value="Chromosome"/>
</dbReference>
<organism evidence="3 4">
    <name type="scientific">Malacoplasma penetrans (strain HF-2)</name>
    <name type="common">Mycoplasma penetrans</name>
    <dbReference type="NCBI Taxonomy" id="272633"/>
    <lineage>
        <taxon>Bacteria</taxon>
        <taxon>Bacillati</taxon>
        <taxon>Mycoplasmatota</taxon>
        <taxon>Mycoplasmoidales</taxon>
        <taxon>Mycoplasmoidaceae</taxon>
        <taxon>Malacoplasma</taxon>
    </lineage>
</organism>
<feature type="compositionally biased region" description="Gly residues" evidence="1">
    <location>
        <begin position="48"/>
        <end position="58"/>
    </location>
</feature>
<gene>
    <name evidence="3" type="ordered locus">MYPE3830</name>
</gene>
<sequence>MMNSGVVRQNVRAGTTTYGFVSYSDLQSYVKDEVYVANGLAPDSGTGDSAGGSGGGGTVTPPTQNRQSSTDVTQSVIITVTLMLIVEGALLFIYVYSKFKSKDAHIKKLDSTSNLIYKLNVKK</sequence>
<evidence type="ECO:0000313" key="4">
    <source>
        <dbReference type="Proteomes" id="UP000002522"/>
    </source>
</evidence>
<evidence type="ECO:0000313" key="3">
    <source>
        <dbReference type="EMBL" id="BAC44172.1"/>
    </source>
</evidence>
<dbReference type="EMBL" id="BA000026">
    <property type="protein sequence ID" value="BAC44172.1"/>
    <property type="molecule type" value="Genomic_DNA"/>
</dbReference>
<dbReference type="STRING" id="272633.gene:10731498"/>
<keyword evidence="2" id="KW-1133">Transmembrane helix</keyword>
<protein>
    <submittedName>
        <fullName evidence="3">Uncharacterized protein</fullName>
    </submittedName>
</protein>
<feature type="transmembrane region" description="Helical" evidence="2">
    <location>
        <begin position="76"/>
        <end position="97"/>
    </location>
</feature>
<evidence type="ECO:0000256" key="1">
    <source>
        <dbReference type="SAM" id="MobiDB-lite"/>
    </source>
</evidence>
<evidence type="ECO:0000256" key="2">
    <source>
        <dbReference type="SAM" id="Phobius"/>
    </source>
</evidence>
<keyword evidence="2" id="KW-0812">Transmembrane</keyword>
<keyword evidence="4" id="KW-1185">Reference proteome</keyword>
<dbReference type="KEGG" id="mpe:MYPE3830"/>
<dbReference type="InParanoid" id="Q8EW24"/>
<accession>Q8EW24</accession>
<dbReference type="AlphaFoldDB" id="Q8EW24"/>
<feature type="region of interest" description="Disordered" evidence="1">
    <location>
        <begin position="45"/>
        <end position="71"/>
    </location>
</feature>
<dbReference type="HOGENOM" id="CLU_2012761_0_0_14"/>
<proteinExistence type="predicted"/>